<name>A0A5C1YSE9_CYMEN</name>
<dbReference type="AlphaFoldDB" id="A0A5C1YSE9"/>
<keyword evidence="2" id="KW-0938">Abscisic acid signaling pathway</keyword>
<dbReference type="PROSITE" id="PS00036">
    <property type="entry name" value="BZIP_BASIC"/>
    <property type="match status" value="1"/>
</dbReference>
<keyword evidence="5" id="KW-0804">Transcription</keyword>
<dbReference type="GO" id="GO:0009738">
    <property type="term" value="P:abscisic acid-activated signaling pathway"/>
    <property type="evidence" value="ECO:0007669"/>
    <property type="project" value="UniProtKB-KW"/>
</dbReference>
<dbReference type="PANTHER" id="PTHR22952">
    <property type="entry name" value="CAMP-RESPONSE ELEMENT BINDING PROTEIN-RELATED"/>
    <property type="match status" value="1"/>
</dbReference>
<dbReference type="SUPFAM" id="SSF57959">
    <property type="entry name" value="Leucine zipper domain"/>
    <property type="match status" value="1"/>
</dbReference>
<dbReference type="PANTHER" id="PTHR22952:SF463">
    <property type="entry name" value="ABSCISIC ACID-INSENSITIVE 5-LIKE PROTEIN 7"/>
    <property type="match status" value="1"/>
</dbReference>
<dbReference type="FunFam" id="1.20.5.170:FF:000036">
    <property type="entry name" value="ABSCISIC ACID-INSENSITIVE 5-like protein 2"/>
    <property type="match status" value="1"/>
</dbReference>
<evidence type="ECO:0000256" key="1">
    <source>
        <dbReference type="ARBA" id="ARBA00004123"/>
    </source>
</evidence>
<proteinExistence type="evidence at transcript level"/>
<dbReference type="EMBL" id="MK440175">
    <property type="protein sequence ID" value="QEO19187.1"/>
    <property type="molecule type" value="mRNA"/>
</dbReference>
<dbReference type="GO" id="GO:0003700">
    <property type="term" value="F:DNA-binding transcription factor activity"/>
    <property type="evidence" value="ECO:0007669"/>
    <property type="project" value="InterPro"/>
</dbReference>
<evidence type="ECO:0000256" key="3">
    <source>
        <dbReference type="ARBA" id="ARBA00023015"/>
    </source>
</evidence>
<dbReference type="PROSITE" id="PS50217">
    <property type="entry name" value="BZIP"/>
    <property type="match status" value="1"/>
</dbReference>
<evidence type="ECO:0000256" key="5">
    <source>
        <dbReference type="ARBA" id="ARBA00023163"/>
    </source>
</evidence>
<evidence type="ECO:0000256" key="6">
    <source>
        <dbReference type="ARBA" id="ARBA00023242"/>
    </source>
</evidence>
<feature type="domain" description="BZIP" evidence="8">
    <location>
        <begin position="320"/>
        <end position="369"/>
    </location>
</feature>
<evidence type="ECO:0000256" key="4">
    <source>
        <dbReference type="ARBA" id="ARBA00023125"/>
    </source>
</evidence>
<dbReference type="GO" id="GO:0005634">
    <property type="term" value="C:nucleus"/>
    <property type="evidence" value="ECO:0007669"/>
    <property type="project" value="UniProtKB-SubCell"/>
</dbReference>
<dbReference type="CDD" id="cd14707">
    <property type="entry name" value="bZIP_plant_BZIP46"/>
    <property type="match status" value="1"/>
</dbReference>
<evidence type="ECO:0000256" key="2">
    <source>
        <dbReference type="ARBA" id="ARBA00022682"/>
    </source>
</evidence>
<keyword evidence="3" id="KW-0805">Transcription regulation</keyword>
<comment type="subcellular location">
    <subcellularLocation>
        <location evidence="1">Nucleus</location>
    </subcellularLocation>
</comment>
<sequence length="400" mass="43452">MSYRSIWNDGNDGNRPALAQAAAVPPLSRQPSIYSLTFDEFQSTNGGIGKDLGSMNMDEFLKNLWTAEESQAMAAALGSLDGGVGVLQRQGSLSLPRTLSQKTVDEVWRDVITDNVESAGGSDLQKQQRQPTLGEMTLEEFLVRAGAVRDENNPPVSRPVDNKYSNNNSGVYYGGLSASGNTSSAFAFSFSQVERSNAGVMQTCNPGNSPTNFAISVAGARPYAAQQPLGDNVDLGKQQRMRGVGAGVVDQAINNGLITGMVGLGTGTAAIPVAGSPAKQVTFDGLRKGNSDLSSLSPMPYAFNGALRGRKSDGALEKVFERRQRRMIKNRESAARSRARKQAYTMELEAELAMLKEKNQELEKKQDEVFEMQKKQILELLNRQRGPKRPCLRRTHTGPW</sequence>
<dbReference type="InterPro" id="IPR004827">
    <property type="entry name" value="bZIP"/>
</dbReference>
<dbReference type="GO" id="GO:0045893">
    <property type="term" value="P:positive regulation of DNA-templated transcription"/>
    <property type="evidence" value="ECO:0007669"/>
    <property type="project" value="InterPro"/>
</dbReference>
<keyword evidence="6" id="KW-0539">Nucleus</keyword>
<accession>A0A5C1YSE9</accession>
<dbReference type="Gene3D" id="1.20.5.170">
    <property type="match status" value="1"/>
</dbReference>
<dbReference type="GO" id="GO:0003677">
    <property type="term" value="F:DNA binding"/>
    <property type="evidence" value="ECO:0007669"/>
    <property type="project" value="UniProtKB-KW"/>
</dbReference>
<protein>
    <submittedName>
        <fullName evidence="9">Putative bZIP transcription factor TRAB1-like isoform X2</fullName>
    </submittedName>
</protein>
<reference evidence="9" key="1">
    <citation type="submission" date="2019-01" db="EMBL/GenBank/DDBJ databases">
        <authorList>
            <person name="Yang F."/>
            <person name="Zhu G."/>
            <person name="Wei Y."/>
            <person name="Guo J."/>
            <person name="Jin J."/>
        </authorList>
    </citation>
    <scope>NUCLEOTIDE SEQUENCE</scope>
</reference>
<evidence type="ECO:0000259" key="8">
    <source>
        <dbReference type="PROSITE" id="PS50217"/>
    </source>
</evidence>
<keyword evidence="4" id="KW-0238">DNA-binding</keyword>
<keyword evidence="7" id="KW-0175">Coiled coil</keyword>
<organism evidence="9">
    <name type="scientific">Cymbidium ensifolium</name>
    <name type="common">Orchid</name>
    <name type="synonym">Epidendrum ensifolium</name>
    <dbReference type="NCBI Taxonomy" id="78740"/>
    <lineage>
        <taxon>Eukaryota</taxon>
        <taxon>Viridiplantae</taxon>
        <taxon>Streptophyta</taxon>
        <taxon>Embryophyta</taxon>
        <taxon>Tracheophyta</taxon>
        <taxon>Spermatophyta</taxon>
        <taxon>Magnoliopsida</taxon>
        <taxon>Liliopsida</taxon>
        <taxon>Asparagales</taxon>
        <taxon>Orchidaceae</taxon>
        <taxon>Epidendroideae</taxon>
        <taxon>Cymbidieae</taxon>
        <taxon>Cymbidiinae</taxon>
        <taxon>Cymbidium</taxon>
    </lineage>
</organism>
<dbReference type="Pfam" id="PF00170">
    <property type="entry name" value="bZIP_1"/>
    <property type="match status" value="1"/>
</dbReference>
<feature type="coiled-coil region" evidence="7">
    <location>
        <begin position="341"/>
        <end position="375"/>
    </location>
</feature>
<evidence type="ECO:0000256" key="7">
    <source>
        <dbReference type="SAM" id="Coils"/>
    </source>
</evidence>
<evidence type="ECO:0000313" key="9">
    <source>
        <dbReference type="EMBL" id="QEO19187.1"/>
    </source>
</evidence>
<dbReference type="SMART" id="SM00338">
    <property type="entry name" value="BRLZ"/>
    <property type="match status" value="1"/>
</dbReference>
<dbReference type="InterPro" id="IPR043452">
    <property type="entry name" value="BZIP46-like"/>
</dbReference>
<dbReference type="InterPro" id="IPR046347">
    <property type="entry name" value="bZIP_sf"/>
</dbReference>